<feature type="compositionally biased region" description="Basic and acidic residues" evidence="1">
    <location>
        <begin position="70"/>
        <end position="90"/>
    </location>
</feature>
<evidence type="ECO:0000313" key="2">
    <source>
        <dbReference type="EMBL" id="KAL3231138.1"/>
    </source>
</evidence>
<sequence length="90" mass="10616">MQSPKRITKKRTPTSPLRRRATFALFEETAEMRQRTLEHHTEKIAPTDNKENRPTKTPKTLSQRPPLRSLDSDTHKGYLHDIRRDLLTQL</sequence>
<gene>
    <name evidence="2" type="ORF">RNJ44_00777</name>
</gene>
<reference evidence="2 3" key="1">
    <citation type="submission" date="2024-05" db="EMBL/GenBank/DDBJ databases">
        <title>Long read based assembly of the Candida bracarensis genome reveals expanded adhesin content.</title>
        <authorList>
            <person name="Marcet-Houben M."/>
            <person name="Ksiezopolska E."/>
            <person name="Gabaldon T."/>
        </authorList>
    </citation>
    <scope>NUCLEOTIDE SEQUENCE [LARGE SCALE GENOMIC DNA]</scope>
    <source>
        <strain evidence="2 3">CBM6</strain>
    </source>
</reference>
<dbReference type="Proteomes" id="UP001623330">
    <property type="component" value="Unassembled WGS sequence"/>
</dbReference>
<feature type="region of interest" description="Disordered" evidence="1">
    <location>
        <begin position="1"/>
        <end position="90"/>
    </location>
</feature>
<proteinExistence type="predicted"/>
<accession>A0ABR4NS16</accession>
<comment type="caution">
    <text evidence="2">The sequence shown here is derived from an EMBL/GenBank/DDBJ whole genome shotgun (WGS) entry which is preliminary data.</text>
</comment>
<protein>
    <submittedName>
        <fullName evidence="2">Uncharacterized protein</fullName>
    </submittedName>
</protein>
<feature type="compositionally biased region" description="Basic residues" evidence="1">
    <location>
        <begin position="1"/>
        <end position="21"/>
    </location>
</feature>
<evidence type="ECO:0000313" key="3">
    <source>
        <dbReference type="Proteomes" id="UP001623330"/>
    </source>
</evidence>
<feature type="compositionally biased region" description="Basic and acidic residues" evidence="1">
    <location>
        <begin position="30"/>
        <end position="54"/>
    </location>
</feature>
<evidence type="ECO:0000256" key="1">
    <source>
        <dbReference type="SAM" id="MobiDB-lite"/>
    </source>
</evidence>
<dbReference type="EMBL" id="JBEVYD010000008">
    <property type="protein sequence ID" value="KAL3231138.1"/>
    <property type="molecule type" value="Genomic_DNA"/>
</dbReference>
<organism evidence="2 3">
    <name type="scientific">Nakaseomyces bracarensis</name>
    <dbReference type="NCBI Taxonomy" id="273131"/>
    <lineage>
        <taxon>Eukaryota</taxon>
        <taxon>Fungi</taxon>
        <taxon>Dikarya</taxon>
        <taxon>Ascomycota</taxon>
        <taxon>Saccharomycotina</taxon>
        <taxon>Saccharomycetes</taxon>
        <taxon>Saccharomycetales</taxon>
        <taxon>Saccharomycetaceae</taxon>
        <taxon>Nakaseomyces</taxon>
    </lineage>
</organism>
<keyword evidence="3" id="KW-1185">Reference proteome</keyword>
<name>A0ABR4NS16_9SACH</name>